<dbReference type="Proteomes" id="UP000030816">
    <property type="component" value="Unassembled WGS sequence"/>
</dbReference>
<dbReference type="SUPFAM" id="SSF48208">
    <property type="entry name" value="Six-hairpin glycosidases"/>
    <property type="match status" value="1"/>
</dbReference>
<comment type="similarity">
    <text evidence="3">Belongs to the glycosyl hydrolase 76 family.</text>
</comment>
<evidence type="ECO:0000256" key="10">
    <source>
        <dbReference type="SAM" id="MobiDB-lite"/>
    </source>
</evidence>
<dbReference type="EMBL" id="AZHE01000029">
    <property type="protein sequence ID" value="KHN94823.1"/>
    <property type="molecule type" value="Genomic_DNA"/>
</dbReference>
<evidence type="ECO:0000256" key="9">
    <source>
        <dbReference type="ARBA" id="ARBA00023295"/>
    </source>
</evidence>
<evidence type="ECO:0000256" key="8">
    <source>
        <dbReference type="ARBA" id="ARBA00023180"/>
    </source>
</evidence>
<evidence type="ECO:0000256" key="2">
    <source>
        <dbReference type="ARBA" id="ARBA00004308"/>
    </source>
</evidence>
<dbReference type="EC" id="3.2.1.101" evidence="4"/>
<reference evidence="12 13" key="1">
    <citation type="journal article" date="2014" name="Proc. Natl. Acad. Sci. U.S.A.">
        <title>Trajectory and genomic determinants of fungal-pathogen speciation and host adaptation.</title>
        <authorList>
            <person name="Hu X."/>
            <person name="Xiao G."/>
            <person name="Zheng P."/>
            <person name="Shang Y."/>
            <person name="Su Y."/>
            <person name="Zhang X."/>
            <person name="Liu X."/>
            <person name="Zhan S."/>
            <person name="St Leger R.J."/>
            <person name="Wang C."/>
        </authorList>
    </citation>
    <scope>NUCLEOTIDE SEQUENCE [LARGE SCALE GENOMIC DNA]</scope>
    <source>
        <strain evidence="12 13">ARSEF 1941</strain>
    </source>
</reference>
<organism evidence="12 13">
    <name type="scientific">Metarhizium album (strain ARSEF 1941)</name>
    <dbReference type="NCBI Taxonomy" id="1081103"/>
    <lineage>
        <taxon>Eukaryota</taxon>
        <taxon>Fungi</taxon>
        <taxon>Dikarya</taxon>
        <taxon>Ascomycota</taxon>
        <taxon>Pezizomycotina</taxon>
        <taxon>Sordariomycetes</taxon>
        <taxon>Hypocreomycetidae</taxon>
        <taxon>Hypocreales</taxon>
        <taxon>Clavicipitaceae</taxon>
        <taxon>Metarhizium</taxon>
    </lineage>
</organism>
<dbReference type="PANTHER" id="PTHR12145">
    <property type="entry name" value="MANNAN ENDO-1,6-ALPHA-MANNOSIDASE DCW1"/>
    <property type="match status" value="1"/>
</dbReference>
<feature type="region of interest" description="Disordered" evidence="10">
    <location>
        <begin position="613"/>
        <end position="635"/>
    </location>
</feature>
<name>A0A0B2WLM3_METAS</name>
<keyword evidence="7" id="KW-0472">Membrane</keyword>
<feature type="compositionally biased region" description="Low complexity" evidence="10">
    <location>
        <begin position="616"/>
        <end position="626"/>
    </location>
</feature>
<accession>A0A0B2WLM3</accession>
<dbReference type="GO" id="GO:0009272">
    <property type="term" value="P:fungal-type cell wall biogenesis"/>
    <property type="evidence" value="ECO:0007669"/>
    <property type="project" value="TreeGrafter"/>
</dbReference>
<dbReference type="GO" id="GO:0012505">
    <property type="term" value="C:endomembrane system"/>
    <property type="evidence" value="ECO:0007669"/>
    <property type="project" value="UniProtKB-SubCell"/>
</dbReference>
<evidence type="ECO:0000313" key="13">
    <source>
        <dbReference type="Proteomes" id="UP000030816"/>
    </source>
</evidence>
<dbReference type="GO" id="GO:0016052">
    <property type="term" value="P:carbohydrate catabolic process"/>
    <property type="evidence" value="ECO:0007669"/>
    <property type="project" value="InterPro"/>
</dbReference>
<evidence type="ECO:0000256" key="6">
    <source>
        <dbReference type="ARBA" id="ARBA00022801"/>
    </source>
</evidence>
<keyword evidence="9" id="KW-0326">Glycosidase</keyword>
<evidence type="ECO:0000256" key="11">
    <source>
        <dbReference type="SAM" id="SignalP"/>
    </source>
</evidence>
<sequence length="651" mass="69854">MKPSASPRQAGVMLVAAAALAQAQTSPFSIDSTAAIKQSSSTLAWDMLQYYKGNLTGQTPGILPGPPPAGDYYWWEGGAMWGTLIDYWYWTGDSTYNDEVMQAMQFQVGENKDYMPRNVTASLGNDDQGFWGMAAMSAAENAFPNPPSDKPQWLELAQAVFNTQASPDRHDSTCGGGLRWQIPFANNGYDYKNSIANGCFFNMGARLARYTGNNTYSDWADRTWDWMWRIGFIDNKNYAIYDGAKVGNGCKDINKAEFSYNNAVFAEGVAFMYNYTNGNATWKARLDGLIKHGMETFFPKGIAVEVSCENPGTCTTDMLTFKGFFHRWYSVITQLAPYTAETIRPVLKTSAEAAVKQCTGPPLGRQCGFKWASGVYDGKTGAGQEMSVLSAAMSLLIPQAKVPLTEKNGGTSKGDPNAGGSGDNAQKKSKPITTADKAGAGILTILVLGSACGVFGWMSVVVAREDRLSLFLAVAARKSVRPRRSVPSAALLLAFYWRGPATDRRPPTTDHRPPPPTTTDRTGGPEPRPTPTTAGHSKTTHRTKHQAQATAMPASYLVAEPAPSATSYVRCGRGGAASLDDAVRHAAARDRAAVGYCGRGGAGNVYRRGEGDALSESESAASSSAADTVRGSVASASKAGLWGRVTAWGRK</sequence>
<feature type="chain" id="PRO_5002079261" description="mannan endo-1,6-alpha-mannosidase" evidence="11">
    <location>
        <begin position="24"/>
        <end position="651"/>
    </location>
</feature>
<dbReference type="PANTHER" id="PTHR12145:SF36">
    <property type="entry name" value="MANNAN ENDO-1,6-ALPHA-MANNOSIDASE DCW1"/>
    <property type="match status" value="1"/>
</dbReference>
<gene>
    <name evidence="12" type="ORF">MAM_07242</name>
</gene>
<feature type="region of interest" description="Disordered" evidence="10">
    <location>
        <begin position="404"/>
        <end position="431"/>
    </location>
</feature>
<comment type="subcellular location">
    <subcellularLocation>
        <location evidence="2">Endomembrane system</location>
    </subcellularLocation>
</comment>
<dbReference type="InterPro" id="IPR008928">
    <property type="entry name" value="6-hairpin_glycosidase_sf"/>
</dbReference>
<keyword evidence="5 11" id="KW-0732">Signal</keyword>
<evidence type="ECO:0000256" key="5">
    <source>
        <dbReference type="ARBA" id="ARBA00022729"/>
    </source>
</evidence>
<dbReference type="OrthoDB" id="4187847at2759"/>
<evidence type="ECO:0000256" key="4">
    <source>
        <dbReference type="ARBA" id="ARBA00012350"/>
    </source>
</evidence>
<evidence type="ECO:0000256" key="7">
    <source>
        <dbReference type="ARBA" id="ARBA00023136"/>
    </source>
</evidence>
<dbReference type="InterPro" id="IPR005198">
    <property type="entry name" value="Glyco_hydro_76"/>
</dbReference>
<keyword evidence="6 12" id="KW-0378">Hydrolase</keyword>
<comment type="catalytic activity">
    <reaction evidence="1">
        <text>Random hydrolysis of (1-&gt;6)-alpha-D-mannosidic linkages in unbranched (1-&gt;6)-mannans.</text>
        <dbReference type="EC" id="3.2.1.101"/>
    </reaction>
</comment>
<feature type="signal peptide" evidence="11">
    <location>
        <begin position="1"/>
        <end position="23"/>
    </location>
</feature>
<dbReference type="InterPro" id="IPR014480">
    <property type="entry name" value="Mannan-1_6-alpha_mannosidase"/>
</dbReference>
<evidence type="ECO:0000256" key="3">
    <source>
        <dbReference type="ARBA" id="ARBA00009699"/>
    </source>
</evidence>
<dbReference type="GeneID" id="63741697"/>
<keyword evidence="8" id="KW-0325">Glycoprotein</keyword>
<dbReference type="Gene3D" id="1.50.10.20">
    <property type="match status" value="1"/>
</dbReference>
<protein>
    <recommendedName>
        <fullName evidence="4">mannan endo-1,6-alpha-mannosidase</fullName>
        <ecNumber evidence="4">3.2.1.101</ecNumber>
    </recommendedName>
</protein>
<evidence type="ECO:0000313" key="12">
    <source>
        <dbReference type="EMBL" id="KHN94823.1"/>
    </source>
</evidence>
<dbReference type="AlphaFoldDB" id="A0A0B2WLM3"/>
<dbReference type="FunFam" id="1.50.10.20:FF:000006">
    <property type="entry name" value="Mannan endo-1,6-alpha-mannosidase"/>
    <property type="match status" value="1"/>
</dbReference>
<feature type="region of interest" description="Disordered" evidence="10">
    <location>
        <begin position="501"/>
        <end position="551"/>
    </location>
</feature>
<dbReference type="GO" id="GO:0008496">
    <property type="term" value="F:mannan endo-1,6-alpha-mannosidase activity"/>
    <property type="evidence" value="ECO:0007669"/>
    <property type="project" value="UniProtKB-EC"/>
</dbReference>
<evidence type="ECO:0000256" key="1">
    <source>
        <dbReference type="ARBA" id="ARBA00001452"/>
    </source>
</evidence>
<feature type="compositionally biased region" description="Basic and acidic residues" evidence="10">
    <location>
        <begin position="501"/>
        <end position="513"/>
    </location>
</feature>
<comment type="caution">
    <text evidence="12">The sequence shown here is derived from an EMBL/GenBank/DDBJ whole genome shotgun (WGS) entry which is preliminary data.</text>
</comment>
<proteinExistence type="inferred from homology"/>
<dbReference type="Pfam" id="PF03663">
    <property type="entry name" value="Glyco_hydro_76"/>
    <property type="match status" value="1"/>
</dbReference>
<dbReference type="STRING" id="1081103.A0A0B2WLM3"/>
<dbReference type="RefSeq" id="XP_040675889.1">
    <property type="nucleotide sequence ID" value="XM_040826040.1"/>
</dbReference>
<keyword evidence="13" id="KW-1185">Reference proteome</keyword>
<dbReference type="HOGENOM" id="CLU_025694_1_1_1"/>